<proteinExistence type="predicted"/>
<dbReference type="OrthoDB" id="1600564at2759"/>
<evidence type="ECO:0000256" key="3">
    <source>
        <dbReference type="SAM" id="SignalP"/>
    </source>
</evidence>
<accession>A0A1X2H3B7</accession>
<dbReference type="CDD" id="cd01846">
    <property type="entry name" value="fatty_acyltransferase_like"/>
    <property type="match status" value="1"/>
</dbReference>
<keyword evidence="2" id="KW-0472">Membrane</keyword>
<name>A0A1X2H3B7_SYNRA</name>
<protein>
    <submittedName>
        <fullName evidence="4">GDSL-like Lipase/Acylhydrolase-domain-containing protein</fullName>
    </submittedName>
</protein>
<dbReference type="Proteomes" id="UP000242180">
    <property type="component" value="Unassembled WGS sequence"/>
</dbReference>
<gene>
    <name evidence="4" type="ORF">BCR43DRAFT_527479</name>
</gene>
<feature type="transmembrane region" description="Helical" evidence="2">
    <location>
        <begin position="348"/>
        <end position="366"/>
    </location>
</feature>
<sequence length="400" mass="44399">MGNALWLICLLSPLAFYVAQAAKHLVVFGDSYSDVGNLQRLTNGPLWSEDLAVGWNASLYSFAFDGAVCDNALFSDNSTYVPSIRDQVEAYYNQQLDLDPEETIYAFWIGINDIERSFQLQDPSTSLKNTVACLSQQLKNVRKVFGSNRFIVINAPPLDRMPYFAGTDNEQSRADATNTLNTLLSREVTKLNKHHHALELDLVDVYAMLNDMVEKPDEFGFKDATHAYWDACQGRCTDAVDSYVWWDEIHLTGGAHRAVANSILLSGSLEPPVSVDVTADAQAQLEADPRFQSAQYEAKPHTDIVDKKVAEIIAAKAAESSSSSSSNDDAQLLDWDDDESDGSSFNSMYFVLTVTALLCVGFVWFARRQKRSSNLSALSGLVKNNTRGRFVPLRNMDNSV</sequence>
<keyword evidence="5" id="KW-1185">Reference proteome</keyword>
<keyword evidence="3" id="KW-0732">Signal</keyword>
<dbReference type="SUPFAM" id="SSF52266">
    <property type="entry name" value="SGNH hydrolase"/>
    <property type="match status" value="1"/>
</dbReference>
<dbReference type="OMA" id="CIGTNIR"/>
<evidence type="ECO:0000256" key="1">
    <source>
        <dbReference type="ARBA" id="ARBA00022801"/>
    </source>
</evidence>
<dbReference type="Pfam" id="PF00657">
    <property type="entry name" value="Lipase_GDSL"/>
    <property type="match status" value="1"/>
</dbReference>
<dbReference type="PANTHER" id="PTHR45648">
    <property type="entry name" value="GDSL LIPASE/ACYLHYDROLASE FAMILY PROTEIN (AFU_ORTHOLOGUE AFUA_4G14700)"/>
    <property type="match status" value="1"/>
</dbReference>
<feature type="signal peptide" evidence="3">
    <location>
        <begin position="1"/>
        <end position="21"/>
    </location>
</feature>
<dbReference type="AlphaFoldDB" id="A0A1X2H3B7"/>
<dbReference type="GO" id="GO:0016788">
    <property type="term" value="F:hydrolase activity, acting on ester bonds"/>
    <property type="evidence" value="ECO:0007669"/>
    <property type="project" value="InterPro"/>
</dbReference>
<evidence type="ECO:0000256" key="2">
    <source>
        <dbReference type="SAM" id="Phobius"/>
    </source>
</evidence>
<evidence type="ECO:0000313" key="4">
    <source>
        <dbReference type="EMBL" id="ORY92216.1"/>
    </source>
</evidence>
<keyword evidence="2" id="KW-0812">Transmembrane</keyword>
<dbReference type="Gene3D" id="3.40.50.1110">
    <property type="entry name" value="SGNH hydrolase"/>
    <property type="match status" value="1"/>
</dbReference>
<dbReference type="InterPro" id="IPR051058">
    <property type="entry name" value="GDSL_Est/Lipase"/>
</dbReference>
<evidence type="ECO:0000313" key="5">
    <source>
        <dbReference type="Proteomes" id="UP000242180"/>
    </source>
</evidence>
<keyword evidence="1 4" id="KW-0378">Hydrolase</keyword>
<feature type="chain" id="PRO_5012213985" evidence="3">
    <location>
        <begin position="22"/>
        <end position="400"/>
    </location>
</feature>
<dbReference type="InParanoid" id="A0A1X2H3B7"/>
<comment type="caution">
    <text evidence="4">The sequence shown here is derived from an EMBL/GenBank/DDBJ whole genome shotgun (WGS) entry which is preliminary data.</text>
</comment>
<reference evidence="4 5" key="1">
    <citation type="submission" date="2016-07" db="EMBL/GenBank/DDBJ databases">
        <title>Pervasive Adenine N6-methylation of Active Genes in Fungi.</title>
        <authorList>
            <consortium name="DOE Joint Genome Institute"/>
            <person name="Mondo S.J."/>
            <person name="Dannebaum R.O."/>
            <person name="Kuo R.C."/>
            <person name="Labutti K."/>
            <person name="Haridas S."/>
            <person name="Kuo A."/>
            <person name="Salamov A."/>
            <person name="Ahrendt S.R."/>
            <person name="Lipzen A."/>
            <person name="Sullivan W."/>
            <person name="Andreopoulos W.B."/>
            <person name="Clum A."/>
            <person name="Lindquist E."/>
            <person name="Daum C."/>
            <person name="Ramamoorthy G.K."/>
            <person name="Gryganskyi A."/>
            <person name="Culley D."/>
            <person name="Magnuson J.K."/>
            <person name="James T.Y."/>
            <person name="O'Malley M.A."/>
            <person name="Stajich J.E."/>
            <person name="Spatafora J.W."/>
            <person name="Visel A."/>
            <person name="Grigoriev I.V."/>
        </authorList>
    </citation>
    <scope>NUCLEOTIDE SEQUENCE [LARGE SCALE GENOMIC DNA]</scope>
    <source>
        <strain evidence="4 5">NRRL 2496</strain>
    </source>
</reference>
<dbReference type="PANTHER" id="PTHR45648:SF22">
    <property type="entry name" value="GDSL LIPASE_ACYLHYDROLASE FAMILY PROTEIN (AFU_ORTHOLOGUE AFUA_4G14700)"/>
    <property type="match status" value="1"/>
</dbReference>
<keyword evidence="2" id="KW-1133">Transmembrane helix</keyword>
<dbReference type="InterPro" id="IPR001087">
    <property type="entry name" value="GDSL"/>
</dbReference>
<dbReference type="InterPro" id="IPR036514">
    <property type="entry name" value="SGNH_hydro_sf"/>
</dbReference>
<dbReference type="EMBL" id="MCGN01000010">
    <property type="protein sequence ID" value="ORY92216.1"/>
    <property type="molecule type" value="Genomic_DNA"/>
</dbReference>
<organism evidence="4 5">
    <name type="scientific">Syncephalastrum racemosum</name>
    <name type="common">Filamentous fungus</name>
    <dbReference type="NCBI Taxonomy" id="13706"/>
    <lineage>
        <taxon>Eukaryota</taxon>
        <taxon>Fungi</taxon>
        <taxon>Fungi incertae sedis</taxon>
        <taxon>Mucoromycota</taxon>
        <taxon>Mucoromycotina</taxon>
        <taxon>Mucoromycetes</taxon>
        <taxon>Mucorales</taxon>
        <taxon>Syncephalastraceae</taxon>
        <taxon>Syncephalastrum</taxon>
    </lineage>
</organism>